<accession>A0A3P8ELI4</accession>
<dbReference type="AlphaFoldDB" id="A0A183G9V3"/>
<keyword evidence="3" id="KW-1185">Reference proteome</keyword>
<sequence>MPTIGSVKAQITKAANALRALIQATDESMFHPSLYCNNTGMSLLELQKQKANVAATMCRVQQLLSRWEERWGRAEEYASEQTVSDKESEILDEFRAH</sequence>
<accession>A0A183G9V3</accession>
<feature type="compositionally biased region" description="Basic and acidic residues" evidence="1">
    <location>
        <begin position="83"/>
        <end position="97"/>
    </location>
</feature>
<proteinExistence type="predicted"/>
<evidence type="ECO:0000313" key="4">
    <source>
        <dbReference type="WBParaSite" id="HPBE_0001874701-mRNA-1"/>
    </source>
</evidence>
<name>A0A183G9V3_HELPZ</name>
<reference evidence="2 3" key="1">
    <citation type="submission" date="2018-11" db="EMBL/GenBank/DDBJ databases">
        <authorList>
            <consortium name="Pathogen Informatics"/>
        </authorList>
    </citation>
    <scope>NUCLEOTIDE SEQUENCE [LARGE SCALE GENOMIC DNA]</scope>
</reference>
<dbReference type="WBParaSite" id="HPBE_0001874701-mRNA-1">
    <property type="protein sequence ID" value="HPBE_0001874701-mRNA-1"/>
    <property type="gene ID" value="HPBE_0001874701"/>
</dbReference>
<organism evidence="3 4">
    <name type="scientific">Heligmosomoides polygyrus</name>
    <name type="common">Parasitic roundworm</name>
    <dbReference type="NCBI Taxonomy" id="6339"/>
    <lineage>
        <taxon>Eukaryota</taxon>
        <taxon>Metazoa</taxon>
        <taxon>Ecdysozoa</taxon>
        <taxon>Nematoda</taxon>
        <taxon>Chromadorea</taxon>
        <taxon>Rhabditida</taxon>
        <taxon>Rhabditina</taxon>
        <taxon>Rhabditomorpha</taxon>
        <taxon>Strongyloidea</taxon>
        <taxon>Heligmosomidae</taxon>
        <taxon>Heligmosomoides</taxon>
    </lineage>
</organism>
<dbReference type="EMBL" id="UZAH01030892">
    <property type="protein sequence ID" value="VDP12769.1"/>
    <property type="molecule type" value="Genomic_DNA"/>
</dbReference>
<evidence type="ECO:0000313" key="2">
    <source>
        <dbReference type="EMBL" id="VDP12769.1"/>
    </source>
</evidence>
<reference evidence="4" key="2">
    <citation type="submission" date="2019-09" db="UniProtKB">
        <authorList>
            <consortium name="WormBaseParasite"/>
        </authorList>
    </citation>
    <scope>IDENTIFICATION</scope>
</reference>
<gene>
    <name evidence="2" type="ORF">HPBE_LOCUS18746</name>
</gene>
<evidence type="ECO:0000313" key="3">
    <source>
        <dbReference type="Proteomes" id="UP000050761"/>
    </source>
</evidence>
<dbReference type="Proteomes" id="UP000050761">
    <property type="component" value="Unassembled WGS sequence"/>
</dbReference>
<protein>
    <submittedName>
        <fullName evidence="4">DZF domain-containing protein</fullName>
    </submittedName>
</protein>
<feature type="region of interest" description="Disordered" evidence="1">
    <location>
        <begin position="76"/>
        <end position="97"/>
    </location>
</feature>
<evidence type="ECO:0000256" key="1">
    <source>
        <dbReference type="SAM" id="MobiDB-lite"/>
    </source>
</evidence>
<dbReference type="OrthoDB" id="5967017at2759"/>